<protein>
    <submittedName>
        <fullName evidence="1">Uncharacterized protein</fullName>
    </submittedName>
</protein>
<accession>A0A7J5ZFU8</accession>
<dbReference type="OrthoDB" id="10046233at2759"/>
<reference evidence="1 2" key="1">
    <citation type="submission" date="2020-03" db="EMBL/GenBank/DDBJ databases">
        <title>Dissostichus mawsoni Genome sequencing and assembly.</title>
        <authorList>
            <person name="Park H."/>
        </authorList>
    </citation>
    <scope>NUCLEOTIDE SEQUENCE [LARGE SCALE GENOMIC DNA]</scope>
    <source>
        <strain evidence="1">DM0001</strain>
        <tissue evidence="1">Muscle</tissue>
    </source>
</reference>
<sequence>MNKYQRNKSITNDAQQPSVSQFFGNQDGQYSMNHPQQKAITNAILSDLVVDCSLPLSIIENKSFRHFLTVVDRKYSPVCRRTLLKVENLAVERRVVVHSTGVECFEGVGGHHEFIWRSNRFDTRGKIVTISSVAPSVLSLNHHLEKLKPQVCFLSSLVRSLHVSLKKRFGGFSSM</sequence>
<proteinExistence type="predicted"/>
<dbReference type="AlphaFoldDB" id="A0A7J5ZFU8"/>
<gene>
    <name evidence="1" type="ORF">F7725_000134</name>
</gene>
<dbReference type="EMBL" id="JAAKFY010000002">
    <property type="protein sequence ID" value="KAF3859879.1"/>
    <property type="molecule type" value="Genomic_DNA"/>
</dbReference>
<evidence type="ECO:0000313" key="1">
    <source>
        <dbReference type="EMBL" id="KAF3859879.1"/>
    </source>
</evidence>
<evidence type="ECO:0000313" key="2">
    <source>
        <dbReference type="Proteomes" id="UP000518266"/>
    </source>
</evidence>
<dbReference type="Proteomes" id="UP000518266">
    <property type="component" value="Unassembled WGS sequence"/>
</dbReference>
<organism evidence="1 2">
    <name type="scientific">Dissostichus mawsoni</name>
    <name type="common">Antarctic cod</name>
    <dbReference type="NCBI Taxonomy" id="36200"/>
    <lineage>
        <taxon>Eukaryota</taxon>
        <taxon>Metazoa</taxon>
        <taxon>Chordata</taxon>
        <taxon>Craniata</taxon>
        <taxon>Vertebrata</taxon>
        <taxon>Euteleostomi</taxon>
        <taxon>Actinopterygii</taxon>
        <taxon>Neopterygii</taxon>
        <taxon>Teleostei</taxon>
        <taxon>Neoteleostei</taxon>
        <taxon>Acanthomorphata</taxon>
        <taxon>Eupercaria</taxon>
        <taxon>Perciformes</taxon>
        <taxon>Notothenioidei</taxon>
        <taxon>Nototheniidae</taxon>
        <taxon>Dissostichus</taxon>
    </lineage>
</organism>
<name>A0A7J5ZFU8_DISMA</name>
<keyword evidence="2" id="KW-1185">Reference proteome</keyword>
<comment type="caution">
    <text evidence="1">The sequence shown here is derived from an EMBL/GenBank/DDBJ whole genome shotgun (WGS) entry which is preliminary data.</text>
</comment>